<feature type="domain" description="NADH:flavin oxidoreductase/NADH oxidase N-terminal" evidence="4">
    <location>
        <begin position="10"/>
        <end position="359"/>
    </location>
</feature>
<dbReference type="PANTHER" id="PTHR22893:SF129">
    <property type="entry name" value="FLAVIN OXIDOREDUCTASE HXNT"/>
    <property type="match status" value="1"/>
</dbReference>
<reference evidence="5 6" key="1">
    <citation type="submission" date="2016-12" db="EMBL/GenBank/DDBJ databases">
        <title>The genomes of Aspergillus section Nigri reveals drivers in fungal speciation.</title>
        <authorList>
            <consortium name="DOE Joint Genome Institute"/>
            <person name="Vesth T.C."/>
            <person name="Nybo J."/>
            <person name="Theobald S."/>
            <person name="Brandl J."/>
            <person name="Frisvad J.C."/>
            <person name="Nielsen K.F."/>
            <person name="Lyhne E.K."/>
            <person name="Kogle M.E."/>
            <person name="Kuo A."/>
            <person name="Riley R."/>
            <person name="Clum A."/>
            <person name="Nolan M."/>
            <person name="Lipzen A."/>
            <person name="Salamov A."/>
            <person name="Henrissat B."/>
            <person name="Wiebenga A."/>
            <person name="De Vries R.P."/>
            <person name="Grigoriev I.V."/>
            <person name="Mortensen U.H."/>
            <person name="Andersen M.R."/>
            <person name="Baker S.E."/>
        </authorList>
    </citation>
    <scope>NUCLEOTIDE SEQUENCE [LARGE SCALE GENOMIC DNA]</scope>
    <source>
        <strain evidence="5 6">CBS 117.55</strain>
    </source>
</reference>
<comment type="cofactor">
    <cofactor evidence="1">
        <name>FMN</name>
        <dbReference type="ChEBI" id="CHEBI:58210"/>
    </cofactor>
</comment>
<dbReference type="EMBL" id="MSFL01000034">
    <property type="protein sequence ID" value="PWY69069.1"/>
    <property type="molecule type" value="Genomic_DNA"/>
</dbReference>
<organism evidence="5 6">
    <name type="scientific">Aspergillus heteromorphus CBS 117.55</name>
    <dbReference type="NCBI Taxonomy" id="1448321"/>
    <lineage>
        <taxon>Eukaryota</taxon>
        <taxon>Fungi</taxon>
        <taxon>Dikarya</taxon>
        <taxon>Ascomycota</taxon>
        <taxon>Pezizomycotina</taxon>
        <taxon>Eurotiomycetes</taxon>
        <taxon>Eurotiomycetidae</taxon>
        <taxon>Eurotiales</taxon>
        <taxon>Aspergillaceae</taxon>
        <taxon>Aspergillus</taxon>
        <taxon>Aspergillus subgen. Circumdati</taxon>
    </lineage>
</organism>
<keyword evidence="3" id="KW-0560">Oxidoreductase</keyword>
<accession>A0A317V6C2</accession>
<gene>
    <name evidence="5" type="ORF">BO70DRAFT_365891</name>
</gene>
<keyword evidence="6" id="KW-1185">Reference proteome</keyword>
<dbReference type="GO" id="GO:0016628">
    <property type="term" value="F:oxidoreductase activity, acting on the CH-CH group of donors, NAD or NADP as acceptor"/>
    <property type="evidence" value="ECO:0007669"/>
    <property type="project" value="UniProtKB-ARBA"/>
</dbReference>
<dbReference type="RefSeq" id="XP_025395425.1">
    <property type="nucleotide sequence ID" value="XM_025544188.1"/>
</dbReference>
<dbReference type="InterPro" id="IPR001155">
    <property type="entry name" value="OxRdtase_FMN_N"/>
</dbReference>
<dbReference type="GeneID" id="37066425"/>
<dbReference type="InterPro" id="IPR045247">
    <property type="entry name" value="Oye-like"/>
</dbReference>
<protein>
    <submittedName>
        <fullName evidence="5">12-oxophytodienoate reductase</fullName>
    </submittedName>
</protein>
<dbReference type="CDD" id="cd02933">
    <property type="entry name" value="OYE_like_FMN"/>
    <property type="match status" value="1"/>
</dbReference>
<evidence type="ECO:0000256" key="1">
    <source>
        <dbReference type="ARBA" id="ARBA00001917"/>
    </source>
</evidence>
<evidence type="ECO:0000259" key="4">
    <source>
        <dbReference type="Pfam" id="PF00724"/>
    </source>
</evidence>
<comment type="caution">
    <text evidence="5">The sequence shown here is derived from an EMBL/GenBank/DDBJ whole genome shotgun (WGS) entry which is preliminary data.</text>
</comment>
<proteinExistence type="inferred from homology"/>
<dbReference type="SUPFAM" id="SSF51395">
    <property type="entry name" value="FMN-linked oxidoreductases"/>
    <property type="match status" value="1"/>
</dbReference>
<dbReference type="VEuPathDB" id="FungiDB:BO70DRAFT_365891"/>
<dbReference type="GO" id="GO:0005829">
    <property type="term" value="C:cytosol"/>
    <property type="evidence" value="ECO:0007669"/>
    <property type="project" value="UniProtKB-ARBA"/>
</dbReference>
<evidence type="ECO:0000256" key="3">
    <source>
        <dbReference type="ARBA" id="ARBA00023002"/>
    </source>
</evidence>
<dbReference type="FunFam" id="3.20.20.70:FF:000059">
    <property type="entry name" value="N-ethylmaleimide reductase, FMN-linked"/>
    <property type="match status" value="1"/>
</dbReference>
<name>A0A317V6C2_9EURO</name>
<dbReference type="AlphaFoldDB" id="A0A317V6C2"/>
<dbReference type="STRING" id="1448321.A0A317V6C2"/>
<dbReference type="Gene3D" id="3.20.20.70">
    <property type="entry name" value="Aldolase class I"/>
    <property type="match status" value="1"/>
</dbReference>
<dbReference type="InterPro" id="IPR013785">
    <property type="entry name" value="Aldolase_TIM"/>
</dbReference>
<dbReference type="Proteomes" id="UP000247233">
    <property type="component" value="Unassembled WGS sequence"/>
</dbReference>
<dbReference type="OrthoDB" id="276546at2759"/>
<sequence length="386" mass="41715">MGSITTTDALFQPLRLGALALSHRVIQAPCTRMRATKESDGVFVPNALMVEYYAQRASSGGLLVTEATPISRYAAGYPGVPGIFTPSQIAGWKAVTDAVHAKGGLMVCQLWHVGRATVPSFLGGRQALAASDIPISGDAMDGTTYASSPPRPMTITEIQDTVQDYAAAAQRAREAGFDGVEIHAANGYLLDQFLHDNVNTRTDEYGGSVANRARIVIETIKAVSGAIGADHVGIRLSPYNFFQDTRDSDPQAHWVEICRLLAALPESVRPVYAHMIEPRFDEVLDEAAKMQSLPTGSVKPTLDIFRAPLKAGGIALIAAGNFGPENSRPKLDEDKADAIAFGRWFIANPDLPRRLMEGVSLAKYDRTTFYGADPAEKGYTDYSFYE</sequence>
<dbReference type="GO" id="GO:0003959">
    <property type="term" value="F:NADPH dehydrogenase activity"/>
    <property type="evidence" value="ECO:0007669"/>
    <property type="project" value="TreeGrafter"/>
</dbReference>
<dbReference type="PANTHER" id="PTHR22893">
    <property type="entry name" value="NADH OXIDOREDUCTASE-RELATED"/>
    <property type="match status" value="1"/>
</dbReference>
<evidence type="ECO:0000256" key="2">
    <source>
        <dbReference type="ARBA" id="ARBA00005979"/>
    </source>
</evidence>
<dbReference type="Pfam" id="PF00724">
    <property type="entry name" value="Oxidored_FMN"/>
    <property type="match status" value="1"/>
</dbReference>
<comment type="similarity">
    <text evidence="2">Belongs to the NADH:flavin oxidoreductase/NADH oxidase family.</text>
</comment>
<dbReference type="GO" id="GO:0010181">
    <property type="term" value="F:FMN binding"/>
    <property type="evidence" value="ECO:0007669"/>
    <property type="project" value="InterPro"/>
</dbReference>
<evidence type="ECO:0000313" key="6">
    <source>
        <dbReference type="Proteomes" id="UP000247233"/>
    </source>
</evidence>
<evidence type="ECO:0000313" key="5">
    <source>
        <dbReference type="EMBL" id="PWY69069.1"/>
    </source>
</evidence>